<dbReference type="GO" id="GO:0005524">
    <property type="term" value="F:ATP binding"/>
    <property type="evidence" value="ECO:0007669"/>
    <property type="project" value="UniProtKB-KW"/>
</dbReference>
<evidence type="ECO:0000259" key="7">
    <source>
        <dbReference type="Pfam" id="PF00294"/>
    </source>
</evidence>
<keyword evidence="3 6" id="KW-0547">Nucleotide-binding</keyword>
<comment type="similarity">
    <text evidence="6">Belongs to the carbohydrate kinase PfkB family. LacC subfamily.</text>
</comment>
<evidence type="ECO:0000256" key="6">
    <source>
        <dbReference type="PIRNR" id="PIRNR000535"/>
    </source>
</evidence>
<dbReference type="GO" id="GO:2001059">
    <property type="term" value="P:D-tagatose 6-phosphate catabolic process"/>
    <property type="evidence" value="ECO:0007669"/>
    <property type="project" value="UniProtKB-UniPathway"/>
</dbReference>
<comment type="similarity">
    <text evidence="1">Belongs to the carbohydrate kinase pfkB family.</text>
</comment>
<dbReference type="CDD" id="cd01164">
    <property type="entry name" value="FruK_PfkB_like"/>
    <property type="match status" value="1"/>
</dbReference>
<keyword evidence="4 8" id="KW-0418">Kinase</keyword>
<evidence type="ECO:0000313" key="8">
    <source>
        <dbReference type="EMBL" id="SDI74379.1"/>
    </source>
</evidence>
<dbReference type="Pfam" id="PF00294">
    <property type="entry name" value="PfkB"/>
    <property type="match status" value="1"/>
</dbReference>
<comment type="pathway">
    <text evidence="6">Carbohydrate metabolism; D-tagatose 6-phosphate degradation; D-glyceraldehyde 3-phosphate and glycerone phosphate from D-tagatose 6-phosphate: step 1/2.</text>
</comment>
<evidence type="ECO:0000256" key="3">
    <source>
        <dbReference type="ARBA" id="ARBA00022741"/>
    </source>
</evidence>
<dbReference type="AlphaFoldDB" id="A0A1G8N298"/>
<accession>A0A1G8N298</accession>
<dbReference type="GO" id="GO:0009024">
    <property type="term" value="F:tagatose-6-phosphate kinase activity"/>
    <property type="evidence" value="ECO:0007669"/>
    <property type="project" value="UniProtKB-EC"/>
</dbReference>
<organism evidence="8 9">
    <name type="scientific">Natribacillus halophilus</name>
    <dbReference type="NCBI Taxonomy" id="549003"/>
    <lineage>
        <taxon>Bacteria</taxon>
        <taxon>Bacillati</taxon>
        <taxon>Bacillota</taxon>
        <taxon>Bacilli</taxon>
        <taxon>Bacillales</taxon>
        <taxon>Bacillaceae</taxon>
        <taxon>Natribacillus</taxon>
    </lineage>
</organism>
<dbReference type="PIRSF" id="PIRSF000535">
    <property type="entry name" value="1PFK/6PFK/LacC"/>
    <property type="match status" value="1"/>
</dbReference>
<keyword evidence="5 6" id="KW-0067">ATP-binding</keyword>
<comment type="catalytic activity">
    <reaction evidence="6">
        <text>D-tagatofuranose 6-phosphate + ATP = D-tagatofuranose 1,6-bisphosphate + ADP + H(+)</text>
        <dbReference type="Rhea" id="RHEA:12420"/>
        <dbReference type="ChEBI" id="CHEBI:15378"/>
        <dbReference type="ChEBI" id="CHEBI:30616"/>
        <dbReference type="ChEBI" id="CHEBI:58694"/>
        <dbReference type="ChEBI" id="CHEBI:58695"/>
        <dbReference type="ChEBI" id="CHEBI:456216"/>
        <dbReference type="EC" id="2.7.1.144"/>
    </reaction>
</comment>
<gene>
    <name evidence="8" type="ORF">SAMN04488123_105166</name>
</gene>
<protein>
    <recommendedName>
        <fullName evidence="6">Tagatose-6-phosphate kinase</fullName>
        <ecNumber evidence="6">2.7.1.144</ecNumber>
    </recommendedName>
</protein>
<keyword evidence="9" id="KW-1185">Reference proteome</keyword>
<evidence type="ECO:0000256" key="4">
    <source>
        <dbReference type="ARBA" id="ARBA00022777"/>
    </source>
</evidence>
<keyword evidence="6" id="KW-0423">Lactose metabolism</keyword>
<dbReference type="RefSeq" id="WP_090397777.1">
    <property type="nucleotide sequence ID" value="NZ_FNEN01000005.1"/>
</dbReference>
<dbReference type="UniPathway" id="UPA00704">
    <property type="reaction ID" value="UER00715"/>
</dbReference>
<keyword evidence="2 6" id="KW-0808">Transferase</keyword>
<reference evidence="8 9" key="1">
    <citation type="submission" date="2016-10" db="EMBL/GenBank/DDBJ databases">
        <authorList>
            <person name="de Groot N.N."/>
        </authorList>
    </citation>
    <scope>NUCLEOTIDE SEQUENCE [LARGE SCALE GENOMIC DNA]</scope>
    <source>
        <strain evidence="8 9">DSM 21771</strain>
    </source>
</reference>
<proteinExistence type="inferred from homology"/>
<dbReference type="FunFam" id="3.40.1190.20:FF:000001">
    <property type="entry name" value="Phosphofructokinase"/>
    <property type="match status" value="1"/>
</dbReference>
<dbReference type="InterPro" id="IPR002173">
    <property type="entry name" value="Carboh/pur_kinase_PfkB_CS"/>
</dbReference>
<dbReference type="EC" id="2.7.1.144" evidence="6"/>
<name>A0A1G8N298_9BACI</name>
<feature type="domain" description="Carbohydrate kinase PfkB" evidence="7">
    <location>
        <begin position="18"/>
        <end position="291"/>
    </location>
</feature>
<dbReference type="GO" id="GO:0005988">
    <property type="term" value="P:lactose metabolic process"/>
    <property type="evidence" value="ECO:0007669"/>
    <property type="project" value="UniProtKB-KW"/>
</dbReference>
<dbReference type="GO" id="GO:0005829">
    <property type="term" value="C:cytosol"/>
    <property type="evidence" value="ECO:0007669"/>
    <property type="project" value="TreeGrafter"/>
</dbReference>
<dbReference type="InterPro" id="IPR011611">
    <property type="entry name" value="PfkB_dom"/>
</dbReference>
<dbReference type="InterPro" id="IPR017583">
    <property type="entry name" value="Tagatose/fructose_Pkinase"/>
</dbReference>
<dbReference type="InterPro" id="IPR029056">
    <property type="entry name" value="Ribokinase-like"/>
</dbReference>
<dbReference type="Proteomes" id="UP000198853">
    <property type="component" value="Unassembled WGS sequence"/>
</dbReference>
<dbReference type="EMBL" id="FNEN01000005">
    <property type="protein sequence ID" value="SDI74379.1"/>
    <property type="molecule type" value="Genomic_DNA"/>
</dbReference>
<dbReference type="PANTHER" id="PTHR46566:SF5">
    <property type="entry name" value="1-PHOSPHOFRUCTOKINASE"/>
    <property type="match status" value="1"/>
</dbReference>
<dbReference type="Gene3D" id="3.40.1190.20">
    <property type="match status" value="1"/>
</dbReference>
<dbReference type="PROSITE" id="PS00584">
    <property type="entry name" value="PFKB_KINASES_2"/>
    <property type="match status" value="1"/>
</dbReference>
<dbReference type="GO" id="GO:0044281">
    <property type="term" value="P:small molecule metabolic process"/>
    <property type="evidence" value="ECO:0007669"/>
    <property type="project" value="UniProtKB-ARBA"/>
</dbReference>
<evidence type="ECO:0000256" key="5">
    <source>
        <dbReference type="ARBA" id="ARBA00022840"/>
    </source>
</evidence>
<sequence>MIVTVTANPAIDVRYELDDFVIGGVHRALETSKTAGGKGLNVSRVLSQLDEEVSATGFLGGSAGETIRTTLQHLQINDLFTVINGETRNCIAIHHGGKQTEILEKGPTITGPETDALLKNFREILKDADVTTMSGSLPAGVEADFYTTLIKEAHTQSVPVVLDTNGSTLQKVLQKSPKPSMMKPNLEEFEDLVGQSLATDNEMARALKSPLFGEISTIVVTLGSDGAIIKHNEIIYRVSAPQIEAKNPVGSGDAVTAGLATGIKRGYKDEELFSFALSLGALNAQEKETGHIDIRQLERVKSRVNIKRL</sequence>
<dbReference type="SUPFAM" id="SSF53613">
    <property type="entry name" value="Ribokinase-like"/>
    <property type="match status" value="1"/>
</dbReference>
<dbReference type="GO" id="GO:0016052">
    <property type="term" value="P:carbohydrate catabolic process"/>
    <property type="evidence" value="ECO:0007669"/>
    <property type="project" value="UniProtKB-ARBA"/>
</dbReference>
<dbReference type="OrthoDB" id="9801219at2"/>
<evidence type="ECO:0000256" key="2">
    <source>
        <dbReference type="ARBA" id="ARBA00022679"/>
    </source>
</evidence>
<evidence type="ECO:0000313" key="9">
    <source>
        <dbReference type="Proteomes" id="UP000198853"/>
    </source>
</evidence>
<evidence type="ECO:0000256" key="1">
    <source>
        <dbReference type="ARBA" id="ARBA00005380"/>
    </source>
</evidence>
<dbReference type="GO" id="GO:0008443">
    <property type="term" value="F:phosphofructokinase activity"/>
    <property type="evidence" value="ECO:0007669"/>
    <property type="project" value="TreeGrafter"/>
</dbReference>
<dbReference type="NCBIfam" id="TIGR03168">
    <property type="entry name" value="1-PFK"/>
    <property type="match status" value="1"/>
</dbReference>
<dbReference type="PANTHER" id="PTHR46566">
    <property type="entry name" value="1-PHOSPHOFRUCTOKINASE-RELATED"/>
    <property type="match status" value="1"/>
</dbReference>